<dbReference type="Pfam" id="PF00078">
    <property type="entry name" value="RVT_1"/>
    <property type="match status" value="1"/>
</dbReference>
<dbReference type="InterPro" id="IPR000477">
    <property type="entry name" value="RT_dom"/>
</dbReference>
<keyword evidence="1" id="KW-0808">Transferase</keyword>
<evidence type="ECO:0000256" key="2">
    <source>
        <dbReference type="ARBA" id="ARBA00022695"/>
    </source>
</evidence>
<organism evidence="7">
    <name type="scientific">Sesamum calycinum</name>
    <dbReference type="NCBI Taxonomy" id="2727403"/>
    <lineage>
        <taxon>Eukaryota</taxon>
        <taxon>Viridiplantae</taxon>
        <taxon>Streptophyta</taxon>
        <taxon>Embryophyta</taxon>
        <taxon>Tracheophyta</taxon>
        <taxon>Spermatophyta</taxon>
        <taxon>Magnoliopsida</taxon>
        <taxon>eudicotyledons</taxon>
        <taxon>Gunneridae</taxon>
        <taxon>Pentapetalae</taxon>
        <taxon>asterids</taxon>
        <taxon>lamiids</taxon>
        <taxon>Lamiales</taxon>
        <taxon>Pedaliaceae</taxon>
        <taxon>Sesamum</taxon>
    </lineage>
</organism>
<gene>
    <name evidence="7" type="ORF">Scaly_0107400</name>
</gene>
<dbReference type="InterPro" id="IPR043128">
    <property type="entry name" value="Rev_trsase/Diguanyl_cyclase"/>
</dbReference>
<dbReference type="InterPro" id="IPR005162">
    <property type="entry name" value="Retrotrans_gag_dom"/>
</dbReference>
<dbReference type="Gene3D" id="3.30.70.270">
    <property type="match status" value="2"/>
</dbReference>
<keyword evidence="4" id="KW-0378">Hydrolase</keyword>
<name>A0AAW2SVD5_9LAMI</name>
<protein>
    <submittedName>
        <fullName evidence="7">Transposon Ty3-G Gag-Pol polyprotein</fullName>
    </submittedName>
</protein>
<dbReference type="CDD" id="cd01647">
    <property type="entry name" value="RT_LTR"/>
    <property type="match status" value="1"/>
</dbReference>
<dbReference type="EMBL" id="JACGWM010000001">
    <property type="protein sequence ID" value="KAL0396590.1"/>
    <property type="molecule type" value="Genomic_DNA"/>
</dbReference>
<evidence type="ECO:0000313" key="7">
    <source>
        <dbReference type="EMBL" id="KAL0396590.1"/>
    </source>
</evidence>
<dbReference type="InterPro" id="IPR043502">
    <property type="entry name" value="DNA/RNA_pol_sf"/>
</dbReference>
<dbReference type="Pfam" id="PF08284">
    <property type="entry name" value="RVP_2"/>
    <property type="match status" value="1"/>
</dbReference>
<feature type="domain" description="Retrotransposon gag" evidence="6">
    <location>
        <begin position="77"/>
        <end position="161"/>
    </location>
</feature>
<dbReference type="AlphaFoldDB" id="A0AAW2SVD5"/>
<evidence type="ECO:0000259" key="5">
    <source>
        <dbReference type="Pfam" id="PF00078"/>
    </source>
</evidence>
<dbReference type="PANTHER" id="PTHR37984">
    <property type="entry name" value="PROTEIN CBG26694"/>
    <property type="match status" value="1"/>
</dbReference>
<evidence type="ECO:0000259" key="6">
    <source>
        <dbReference type="Pfam" id="PF03732"/>
    </source>
</evidence>
<feature type="domain" description="Reverse transcriptase" evidence="5">
    <location>
        <begin position="421"/>
        <end position="533"/>
    </location>
</feature>
<dbReference type="GO" id="GO:0004519">
    <property type="term" value="F:endonuclease activity"/>
    <property type="evidence" value="ECO:0007669"/>
    <property type="project" value="UniProtKB-KW"/>
</dbReference>
<comment type="caution">
    <text evidence="7">The sequence shown here is derived from an EMBL/GenBank/DDBJ whole genome shotgun (WGS) entry which is preliminary data.</text>
</comment>
<keyword evidence="3" id="KW-0540">Nuclease</keyword>
<accession>A0AAW2SVD5</accession>
<proteinExistence type="predicted"/>
<dbReference type="Gene3D" id="2.40.70.10">
    <property type="entry name" value="Acid Proteases"/>
    <property type="match status" value="1"/>
</dbReference>
<keyword evidence="4" id="KW-0255">Endonuclease</keyword>
<evidence type="ECO:0000256" key="1">
    <source>
        <dbReference type="ARBA" id="ARBA00022679"/>
    </source>
</evidence>
<evidence type="ECO:0000256" key="4">
    <source>
        <dbReference type="ARBA" id="ARBA00022759"/>
    </source>
</evidence>
<dbReference type="Gene3D" id="3.10.10.10">
    <property type="entry name" value="HIV Type 1 Reverse Transcriptase, subunit A, domain 1"/>
    <property type="match status" value="1"/>
</dbReference>
<reference evidence="7" key="1">
    <citation type="submission" date="2020-06" db="EMBL/GenBank/DDBJ databases">
        <authorList>
            <person name="Li T."/>
            <person name="Hu X."/>
            <person name="Zhang T."/>
            <person name="Song X."/>
            <person name="Zhang H."/>
            <person name="Dai N."/>
            <person name="Sheng W."/>
            <person name="Hou X."/>
            <person name="Wei L."/>
        </authorList>
    </citation>
    <scope>NUCLEOTIDE SEQUENCE</scope>
    <source>
        <strain evidence="7">KEN8</strain>
        <tissue evidence="7">Leaf</tissue>
    </source>
</reference>
<dbReference type="Pfam" id="PF03732">
    <property type="entry name" value="Retrotrans_gag"/>
    <property type="match status" value="1"/>
</dbReference>
<reference evidence="7" key="2">
    <citation type="journal article" date="2024" name="Plant">
        <title>Genomic evolution and insights into agronomic trait innovations of Sesamum species.</title>
        <authorList>
            <person name="Miao H."/>
            <person name="Wang L."/>
            <person name="Qu L."/>
            <person name="Liu H."/>
            <person name="Sun Y."/>
            <person name="Le M."/>
            <person name="Wang Q."/>
            <person name="Wei S."/>
            <person name="Zheng Y."/>
            <person name="Lin W."/>
            <person name="Duan Y."/>
            <person name="Cao H."/>
            <person name="Xiong S."/>
            <person name="Wang X."/>
            <person name="Wei L."/>
            <person name="Li C."/>
            <person name="Ma Q."/>
            <person name="Ju M."/>
            <person name="Zhao R."/>
            <person name="Li G."/>
            <person name="Mu C."/>
            <person name="Tian Q."/>
            <person name="Mei H."/>
            <person name="Zhang T."/>
            <person name="Gao T."/>
            <person name="Zhang H."/>
        </authorList>
    </citation>
    <scope>NUCLEOTIDE SEQUENCE</scope>
    <source>
        <strain evidence="7">KEN8</strain>
    </source>
</reference>
<dbReference type="PANTHER" id="PTHR37984:SF5">
    <property type="entry name" value="PROTEIN NYNRIN-LIKE"/>
    <property type="match status" value="1"/>
</dbReference>
<keyword evidence="2" id="KW-0548">Nucleotidyltransferase</keyword>
<sequence length="685" mass="76954">MSPKSTQALEEAIAALSERFSELHASMEQHHDSLIVVVPNIQQHLAAVPAPVASFPSPSAEQYFAFYQIPPSQRLDVISFYMKGETLSWFKWMFTNCQLSSWEAFVRALELCFGHSSFDNHQAMLFKLHQRGSVAEFQAEFERLCNRVVGLPPDALSKYFISMLRLDIQCELREEGWKTASSHWMSGRSTEMKQFNKASGARLVESKLFSSRPLRSPPHPPTLLPTPPVAARCLSPTELQERRAKGLCFNCDEKFSPGHRFVANSPRTLCLRGLIHGYVILVLIDSDSSHNIIQPRVVAFLSLAESPLPSFPVLVGNGATLHCSGVCHDFPLVLQTHKFSVSLYVIPIFGADIVLGVQWLSSLGTFVSDFSVPSMQFSYGDTWATRTGSPSSTPLFASFSHDGIITPSTSQFLSPILLVCKKDGTWRFCVDYHTLNAVTVRDRLPIPTVDELLHELHGASVFSKLDLRAGYHKICVAPEDAYKSAFRTVDDHFKFLVMLFSFYNAPLIFSRLHLLQSNKFFREVEQCIFGVSIVDYLGHVIGRWRWVGDPAKLQAIVDWPPRSIYELRAFLGLTGYSRFVQHYTAIAGPLSDLLKGCQFHWSSAVTAAFNALKPMSNSPFLAYWISRSFDITRMYPSRDWRGLSQNRRPLAFFSKKLGSRMQTASAYNRECTLSPSLRASGGSIC</sequence>
<dbReference type="InterPro" id="IPR050951">
    <property type="entry name" value="Retrovirus_Pol_polyprotein"/>
</dbReference>
<dbReference type="InterPro" id="IPR021109">
    <property type="entry name" value="Peptidase_aspartic_dom_sf"/>
</dbReference>
<dbReference type="CDD" id="cd00303">
    <property type="entry name" value="retropepsin_like"/>
    <property type="match status" value="1"/>
</dbReference>
<evidence type="ECO:0000256" key="3">
    <source>
        <dbReference type="ARBA" id="ARBA00022722"/>
    </source>
</evidence>
<dbReference type="SUPFAM" id="SSF56672">
    <property type="entry name" value="DNA/RNA polymerases"/>
    <property type="match status" value="1"/>
</dbReference>
<dbReference type="GO" id="GO:0016779">
    <property type="term" value="F:nucleotidyltransferase activity"/>
    <property type="evidence" value="ECO:0007669"/>
    <property type="project" value="UniProtKB-KW"/>
</dbReference>